<feature type="domain" description="Luciferase-like" evidence="1">
    <location>
        <begin position="21"/>
        <end position="231"/>
    </location>
</feature>
<accession>A0ABS7G0E3</accession>
<keyword evidence="3" id="KW-1185">Reference proteome</keyword>
<dbReference type="RefSeq" id="WP_220169102.1">
    <property type="nucleotide sequence ID" value="NZ_JAIBOA010000019.1"/>
</dbReference>
<dbReference type="InterPro" id="IPR036661">
    <property type="entry name" value="Luciferase-like_sf"/>
</dbReference>
<dbReference type="InterPro" id="IPR051260">
    <property type="entry name" value="Diverse_substr_monoxygenases"/>
</dbReference>
<evidence type="ECO:0000259" key="1">
    <source>
        <dbReference type="Pfam" id="PF00296"/>
    </source>
</evidence>
<reference evidence="2 3" key="1">
    <citation type="submission" date="2021-07" db="EMBL/GenBank/DDBJ databases">
        <title>Actinomadura sp. PM05-2 isolated from lichen.</title>
        <authorList>
            <person name="Somphong A."/>
            <person name="Phongsopitanun W."/>
            <person name="Tanasupawat S."/>
            <person name="Peongsungnone V."/>
        </authorList>
    </citation>
    <scope>NUCLEOTIDE SEQUENCE [LARGE SCALE GENOMIC DNA]</scope>
    <source>
        <strain evidence="2 3">PM05-2</strain>
    </source>
</reference>
<gene>
    <name evidence="2" type="ORF">K1Y72_26010</name>
</gene>
<dbReference type="PANTHER" id="PTHR30011:SF32">
    <property type="entry name" value="CONSERVED PROTEIN"/>
    <property type="match status" value="1"/>
</dbReference>
<organism evidence="2 3">
    <name type="scientific">Actinomadura parmotrematis</name>
    <dbReference type="NCBI Taxonomy" id="2864039"/>
    <lineage>
        <taxon>Bacteria</taxon>
        <taxon>Bacillati</taxon>
        <taxon>Actinomycetota</taxon>
        <taxon>Actinomycetes</taxon>
        <taxon>Streptosporangiales</taxon>
        <taxon>Thermomonosporaceae</taxon>
        <taxon>Actinomadura</taxon>
    </lineage>
</organism>
<dbReference type="InterPro" id="IPR011251">
    <property type="entry name" value="Luciferase-like_dom"/>
</dbReference>
<evidence type="ECO:0000313" key="3">
    <source>
        <dbReference type="Proteomes" id="UP000774570"/>
    </source>
</evidence>
<dbReference type="Pfam" id="PF00296">
    <property type="entry name" value="Bac_luciferase"/>
    <property type="match status" value="1"/>
</dbReference>
<dbReference type="PANTHER" id="PTHR30011">
    <property type="entry name" value="ALKANESULFONATE MONOOXYGENASE-RELATED"/>
    <property type="match status" value="1"/>
</dbReference>
<dbReference type="EMBL" id="JAIBOA010000019">
    <property type="protein sequence ID" value="MBW8485860.1"/>
    <property type="molecule type" value="Genomic_DNA"/>
</dbReference>
<sequence length="310" mass="32998">MTNPIGVLLPNGVPGCSGETLRTWITEIDDGPFSSLGVADRYVYVNHEIMMTLAAAAALTRRVRLLSAALLSPLRPTPLFAKQAATLALLAPGRVTLGVAIGNRTNDYEAAGIPWERRGRILDEQLAALEDLRDLKGEDNRVGPELGALEVLIGGASDPALRRLVAHGDGLVSGGLRPEVFAFEAFATVKAWEGAGRTGRPRLVASTWYASSEKTDDLAAARLASYLKHGGPPEHVISGIARGRDGIEAAVRGYRDQGADEVVFFPLLDDPAELDWLAGVVADLPDIERGEPHPDFSLFADTPGMGGRHA</sequence>
<protein>
    <submittedName>
        <fullName evidence="2">LLM class flavin-dependent oxidoreductase</fullName>
    </submittedName>
</protein>
<dbReference type="Gene3D" id="3.20.20.30">
    <property type="entry name" value="Luciferase-like domain"/>
    <property type="match status" value="1"/>
</dbReference>
<comment type="caution">
    <text evidence="2">The sequence shown here is derived from an EMBL/GenBank/DDBJ whole genome shotgun (WGS) entry which is preliminary data.</text>
</comment>
<name>A0ABS7G0E3_9ACTN</name>
<proteinExistence type="predicted"/>
<evidence type="ECO:0000313" key="2">
    <source>
        <dbReference type="EMBL" id="MBW8485860.1"/>
    </source>
</evidence>
<dbReference type="SUPFAM" id="SSF51679">
    <property type="entry name" value="Bacterial luciferase-like"/>
    <property type="match status" value="1"/>
</dbReference>
<dbReference type="Proteomes" id="UP000774570">
    <property type="component" value="Unassembled WGS sequence"/>
</dbReference>